<keyword evidence="3" id="KW-0378">Hydrolase</keyword>
<evidence type="ECO:0000313" key="4">
    <source>
        <dbReference type="Proteomes" id="UP000061839"/>
    </source>
</evidence>
<gene>
    <name evidence="3" type="ORF">UM93_05170</name>
</gene>
<dbReference type="OrthoDB" id="8673173at2"/>
<organism evidence="3 4">
    <name type="scientific">Psychromicrobium lacuslunae</name>
    <dbReference type="NCBI Taxonomy" id="1618207"/>
    <lineage>
        <taxon>Bacteria</taxon>
        <taxon>Bacillati</taxon>
        <taxon>Actinomycetota</taxon>
        <taxon>Actinomycetes</taxon>
        <taxon>Micrococcales</taxon>
        <taxon>Micrococcaceae</taxon>
        <taxon>Psychromicrobium</taxon>
    </lineage>
</organism>
<name>A0A0D4BY96_9MICC</name>
<keyword evidence="4" id="KW-1185">Reference proteome</keyword>
<dbReference type="GO" id="GO:0016831">
    <property type="term" value="F:carboxy-lyase activity"/>
    <property type="evidence" value="ECO:0007669"/>
    <property type="project" value="InterPro"/>
</dbReference>
<proteinExistence type="predicted"/>
<evidence type="ECO:0000313" key="3">
    <source>
        <dbReference type="EMBL" id="AJT41061.1"/>
    </source>
</evidence>
<dbReference type="STRING" id="1618207.UM93_05170"/>
<protein>
    <submittedName>
        <fullName evidence="3">Amidohydrolase</fullName>
    </submittedName>
</protein>
<dbReference type="SUPFAM" id="SSF51556">
    <property type="entry name" value="Metallo-dependent hydrolases"/>
    <property type="match status" value="1"/>
</dbReference>
<dbReference type="Gene3D" id="3.20.20.140">
    <property type="entry name" value="Metal-dependent hydrolases"/>
    <property type="match status" value="1"/>
</dbReference>
<sequence length="313" mass="34333">MTTDVHAHLWSEEYLELLARLGRPDLDAHRGLSAGASVEELRGRFKQMDSAGIDRQILSVTPLAPHFQDLNSAVEAARFSNQEYAELVERHPDRFAAFASLPLPHVEEALIELDHALDELGMIGVAVTTDILGASLSDPGFEPIFAALNERKSVLYVHPAGMDAHSQLIRGRSMRWSAGAPIEDTIAVVDLLLSGFPSRYPELRIIASHLGGGLPMILQRLDRQQPWESPQTPEPPSTAAHRLWFDTVAHGDRDVLELAARKFGVGRLLLGTDFPYQSGSAFLEASGFIRDSFNTVQAQQILSGNAARIFSQG</sequence>
<feature type="domain" description="Amidohydrolase-related" evidence="2">
    <location>
        <begin position="4"/>
        <end position="310"/>
    </location>
</feature>
<dbReference type="KEGG" id="ari:UM93_05170"/>
<dbReference type="Pfam" id="PF04909">
    <property type="entry name" value="Amidohydro_2"/>
    <property type="match status" value="1"/>
</dbReference>
<dbReference type="PATRIC" id="fig|1618207.4.peg.1052"/>
<evidence type="ECO:0000259" key="2">
    <source>
        <dbReference type="Pfam" id="PF04909"/>
    </source>
</evidence>
<accession>A0A0D4BY96</accession>
<dbReference type="PANTHER" id="PTHR21240:SF28">
    <property type="entry name" value="ISO-OROTATE DECARBOXYLASE (EUROFUNG)"/>
    <property type="match status" value="1"/>
</dbReference>
<dbReference type="GO" id="GO:0005737">
    <property type="term" value="C:cytoplasm"/>
    <property type="evidence" value="ECO:0007669"/>
    <property type="project" value="TreeGrafter"/>
</dbReference>
<dbReference type="PANTHER" id="PTHR21240">
    <property type="entry name" value="2-AMINO-3-CARBOXYLMUCONATE-6-SEMIALDEHYDE DECARBOXYLASE"/>
    <property type="match status" value="1"/>
</dbReference>
<dbReference type="EMBL" id="CP011005">
    <property type="protein sequence ID" value="AJT41061.1"/>
    <property type="molecule type" value="Genomic_DNA"/>
</dbReference>
<dbReference type="GO" id="GO:0016787">
    <property type="term" value="F:hydrolase activity"/>
    <property type="evidence" value="ECO:0007669"/>
    <property type="project" value="UniProtKB-KW"/>
</dbReference>
<dbReference type="GO" id="GO:0019748">
    <property type="term" value="P:secondary metabolic process"/>
    <property type="evidence" value="ECO:0007669"/>
    <property type="project" value="TreeGrafter"/>
</dbReference>
<dbReference type="RefSeq" id="WP_045074132.1">
    <property type="nucleotide sequence ID" value="NZ_CP011005.1"/>
</dbReference>
<dbReference type="AlphaFoldDB" id="A0A0D4BY96"/>
<evidence type="ECO:0000256" key="1">
    <source>
        <dbReference type="ARBA" id="ARBA00023239"/>
    </source>
</evidence>
<reference evidence="3 4" key="1">
    <citation type="journal article" date="2015" name="Genome Announc.">
        <title>Complete Genome Sequencing of Protease-Producing Novel Arthrobacter sp. Strain IHBB 11108 Using PacBio Single-Molecule Real-Time Sequencing Technology.</title>
        <authorList>
            <person name="Kiran S."/>
            <person name="Swarnkar M.K."/>
            <person name="Pal M."/>
            <person name="Thakur R."/>
            <person name="Tewari R."/>
            <person name="Singh A.K."/>
            <person name="Gulati A."/>
        </authorList>
    </citation>
    <scope>NUCLEOTIDE SEQUENCE [LARGE SCALE GENOMIC DNA]</scope>
    <source>
        <strain evidence="3 4">IHBB 11108</strain>
    </source>
</reference>
<keyword evidence="1" id="KW-0456">Lyase</keyword>
<dbReference type="HOGENOM" id="CLU_039329_1_2_11"/>
<dbReference type="InterPro" id="IPR006680">
    <property type="entry name" value="Amidohydro-rel"/>
</dbReference>
<dbReference type="Proteomes" id="UP000061839">
    <property type="component" value="Chromosome"/>
</dbReference>
<dbReference type="InterPro" id="IPR032466">
    <property type="entry name" value="Metal_Hydrolase"/>
</dbReference>
<dbReference type="InterPro" id="IPR032465">
    <property type="entry name" value="ACMSD"/>
</dbReference>